<reference evidence="1" key="1">
    <citation type="submission" date="2018-05" db="EMBL/GenBank/DDBJ databases">
        <title>Draft genome of Mucuna pruriens seed.</title>
        <authorList>
            <person name="Nnadi N.E."/>
            <person name="Vos R."/>
            <person name="Hasami M.H."/>
            <person name="Devisetty U.K."/>
            <person name="Aguiy J.C."/>
        </authorList>
    </citation>
    <scope>NUCLEOTIDE SEQUENCE [LARGE SCALE GENOMIC DNA]</scope>
    <source>
        <strain evidence="1">JCA_2017</strain>
    </source>
</reference>
<dbReference type="Proteomes" id="UP000257109">
    <property type="component" value="Unassembled WGS sequence"/>
</dbReference>
<dbReference type="AlphaFoldDB" id="A0A371EZV6"/>
<comment type="caution">
    <text evidence="1">The sequence shown here is derived from an EMBL/GenBank/DDBJ whole genome shotgun (WGS) entry which is preliminary data.</text>
</comment>
<feature type="non-terminal residue" evidence="1">
    <location>
        <position position="1"/>
    </location>
</feature>
<evidence type="ECO:0000313" key="2">
    <source>
        <dbReference type="Proteomes" id="UP000257109"/>
    </source>
</evidence>
<name>A0A371EZV6_MUCPR</name>
<keyword evidence="2" id="KW-1185">Reference proteome</keyword>
<evidence type="ECO:0000313" key="1">
    <source>
        <dbReference type="EMBL" id="RDX71577.1"/>
    </source>
</evidence>
<proteinExistence type="predicted"/>
<gene>
    <name evidence="1" type="ORF">CR513_49059</name>
</gene>
<organism evidence="1 2">
    <name type="scientific">Mucuna pruriens</name>
    <name type="common">Velvet bean</name>
    <name type="synonym">Dolichos pruriens</name>
    <dbReference type="NCBI Taxonomy" id="157652"/>
    <lineage>
        <taxon>Eukaryota</taxon>
        <taxon>Viridiplantae</taxon>
        <taxon>Streptophyta</taxon>
        <taxon>Embryophyta</taxon>
        <taxon>Tracheophyta</taxon>
        <taxon>Spermatophyta</taxon>
        <taxon>Magnoliopsida</taxon>
        <taxon>eudicotyledons</taxon>
        <taxon>Gunneridae</taxon>
        <taxon>Pentapetalae</taxon>
        <taxon>rosids</taxon>
        <taxon>fabids</taxon>
        <taxon>Fabales</taxon>
        <taxon>Fabaceae</taxon>
        <taxon>Papilionoideae</taxon>
        <taxon>50 kb inversion clade</taxon>
        <taxon>NPAAA clade</taxon>
        <taxon>indigoferoid/millettioid clade</taxon>
        <taxon>Phaseoleae</taxon>
        <taxon>Mucuna</taxon>
    </lineage>
</organism>
<dbReference type="OrthoDB" id="999762at2759"/>
<sequence>MDYRMIDATSGGALMDKMSAVVRHLISNMASNTTRGVIMNRAVNEVGTVDNLRLENQLTELTSLVRQLVVGHHQQIPPVKICGICTSVEHSTNMCPTLWKPIRSTIVSNSIKAAAVHADSESRVICSPKIWIRAKHAGSKSQLLLATGTEISNVTIPTTATTNANT</sequence>
<accession>A0A371EZV6</accession>
<dbReference type="EMBL" id="QJKJ01011276">
    <property type="protein sequence ID" value="RDX71577.1"/>
    <property type="molecule type" value="Genomic_DNA"/>
</dbReference>
<protein>
    <submittedName>
        <fullName evidence="1">Uncharacterized protein</fullName>
    </submittedName>
</protein>